<protein>
    <recommendedName>
        <fullName evidence="3">DUF8173 domain-containing protein</fullName>
    </recommendedName>
</protein>
<accession>A0A1F6W6Z5</accession>
<feature type="chain" id="PRO_5009527338" description="DUF8173 domain-containing protein" evidence="2">
    <location>
        <begin position="25"/>
        <end position="382"/>
    </location>
</feature>
<dbReference type="STRING" id="1801754.A3D42_01080"/>
<dbReference type="Proteomes" id="UP000177777">
    <property type="component" value="Unassembled WGS sequence"/>
</dbReference>
<feature type="signal peptide" evidence="2">
    <location>
        <begin position="1"/>
        <end position="24"/>
    </location>
</feature>
<keyword evidence="2" id="KW-0732">Signal</keyword>
<sequence>MKNLYKILLAGTMALIAIPMFALAAEFKAGDQVSLSSETRIEGDLYMAGGNTTSAGDVRGDLFVVGGSVLISGPVAGDVATGGGNVTILGDIADDLRAGGGTIVVQGRVRGDVLIGGGQINLLGKLISGDAVVAGGMVRVDSIIGGDLKFIGGEIYLNSSVAKNVNIKADKVTLGPKADIGGDFTYEAKELAVMEKGAVVRGETNFKEKNVKDTTEGQFQARLVALFTFWFIAKFLMFLIAGLLLGLIFRRYSRELVEKATANPLREFGRGVIAFIVLPVLSLILLATVVGIPLGILGIISFLALTIFAVITTPIFLGSVIYKWVSKNTHHEINWKTILFGIVVYFMLGFIPILGWIAIFISMMITIGSALSIKWTIVKEWR</sequence>
<gene>
    <name evidence="4" type="ORF">A3D42_01080</name>
</gene>
<keyword evidence="1" id="KW-0472">Membrane</keyword>
<feature type="transmembrane region" description="Helical" evidence="1">
    <location>
        <begin position="223"/>
        <end position="249"/>
    </location>
</feature>
<keyword evidence="1" id="KW-0812">Transmembrane</keyword>
<feature type="transmembrane region" description="Helical" evidence="1">
    <location>
        <begin position="333"/>
        <end position="351"/>
    </location>
</feature>
<dbReference type="EMBL" id="MFUE01000013">
    <property type="protein sequence ID" value="OGI77572.1"/>
    <property type="molecule type" value="Genomic_DNA"/>
</dbReference>
<name>A0A1F6W6Z5_9BACT</name>
<evidence type="ECO:0000256" key="2">
    <source>
        <dbReference type="SAM" id="SignalP"/>
    </source>
</evidence>
<feature type="transmembrane region" description="Helical" evidence="1">
    <location>
        <begin position="296"/>
        <end position="321"/>
    </location>
</feature>
<reference evidence="4 5" key="1">
    <citation type="journal article" date="2016" name="Nat. Commun.">
        <title>Thousands of microbial genomes shed light on interconnected biogeochemical processes in an aquifer system.</title>
        <authorList>
            <person name="Anantharaman K."/>
            <person name="Brown C.T."/>
            <person name="Hug L.A."/>
            <person name="Sharon I."/>
            <person name="Castelle C.J."/>
            <person name="Probst A.J."/>
            <person name="Thomas B.C."/>
            <person name="Singh A."/>
            <person name="Wilkins M.J."/>
            <person name="Karaoz U."/>
            <person name="Brodie E.L."/>
            <person name="Williams K.H."/>
            <person name="Hubbard S.S."/>
            <person name="Banfield J.F."/>
        </authorList>
    </citation>
    <scope>NUCLEOTIDE SEQUENCE [LARGE SCALE GENOMIC DNA]</scope>
</reference>
<keyword evidence="1" id="KW-1133">Transmembrane helix</keyword>
<evidence type="ECO:0000259" key="3">
    <source>
        <dbReference type="Pfam" id="PF26514"/>
    </source>
</evidence>
<feature type="domain" description="DUF8173" evidence="3">
    <location>
        <begin position="223"/>
        <end position="368"/>
    </location>
</feature>
<evidence type="ECO:0000313" key="5">
    <source>
        <dbReference type="Proteomes" id="UP000177777"/>
    </source>
</evidence>
<organism evidence="4 5">
    <name type="scientific">Candidatus Nomurabacteria bacterium RIFCSPHIGHO2_02_FULL_41_18</name>
    <dbReference type="NCBI Taxonomy" id="1801754"/>
    <lineage>
        <taxon>Bacteria</taxon>
        <taxon>Candidatus Nomuraibacteriota</taxon>
    </lineage>
</organism>
<proteinExistence type="predicted"/>
<feature type="transmembrane region" description="Helical" evidence="1">
    <location>
        <begin position="270"/>
        <end position="290"/>
    </location>
</feature>
<evidence type="ECO:0000313" key="4">
    <source>
        <dbReference type="EMBL" id="OGI77572.1"/>
    </source>
</evidence>
<dbReference type="Pfam" id="PF26514">
    <property type="entry name" value="DUF8173"/>
    <property type="match status" value="1"/>
</dbReference>
<dbReference type="InterPro" id="IPR058486">
    <property type="entry name" value="DUF8173"/>
</dbReference>
<dbReference type="AlphaFoldDB" id="A0A1F6W6Z5"/>
<evidence type="ECO:0000256" key="1">
    <source>
        <dbReference type="SAM" id="Phobius"/>
    </source>
</evidence>
<comment type="caution">
    <text evidence="4">The sequence shown here is derived from an EMBL/GenBank/DDBJ whole genome shotgun (WGS) entry which is preliminary data.</text>
</comment>